<evidence type="ECO:0000256" key="3">
    <source>
        <dbReference type="RuleBase" id="RU000363"/>
    </source>
</evidence>
<evidence type="ECO:0000256" key="1">
    <source>
        <dbReference type="ARBA" id="ARBA00006484"/>
    </source>
</evidence>
<comment type="similarity">
    <text evidence="1 3">Belongs to the short-chain dehydrogenases/reductases (SDR) family.</text>
</comment>
<dbReference type="KEGG" id="scad:DN051_29555"/>
<dbReference type="Proteomes" id="UP000249616">
    <property type="component" value="Chromosome"/>
</dbReference>
<dbReference type="InterPro" id="IPR036291">
    <property type="entry name" value="NAD(P)-bd_dom_sf"/>
</dbReference>
<gene>
    <name evidence="4" type="ORF">DN051_29555</name>
</gene>
<dbReference type="PANTHER" id="PTHR44196:SF1">
    <property type="entry name" value="DEHYDROGENASE_REDUCTASE SDR FAMILY MEMBER 7B"/>
    <property type="match status" value="1"/>
</dbReference>
<dbReference type="Gene3D" id="3.40.50.720">
    <property type="entry name" value="NAD(P)-binding Rossmann-like Domain"/>
    <property type="match status" value="1"/>
</dbReference>
<dbReference type="GO" id="GO:0016491">
    <property type="term" value="F:oxidoreductase activity"/>
    <property type="evidence" value="ECO:0007669"/>
    <property type="project" value="UniProtKB-KW"/>
</dbReference>
<keyword evidence="2" id="KW-0560">Oxidoreductase</keyword>
<dbReference type="Pfam" id="PF00106">
    <property type="entry name" value="adh_short"/>
    <property type="match status" value="1"/>
</dbReference>
<evidence type="ECO:0000256" key="2">
    <source>
        <dbReference type="ARBA" id="ARBA00023002"/>
    </source>
</evidence>
<dbReference type="PRINTS" id="PR00080">
    <property type="entry name" value="SDRFAMILY"/>
</dbReference>
<dbReference type="InterPro" id="IPR002347">
    <property type="entry name" value="SDR_fam"/>
</dbReference>
<evidence type="ECO:0000313" key="5">
    <source>
        <dbReference type="Proteomes" id="UP000249616"/>
    </source>
</evidence>
<keyword evidence="5" id="KW-1185">Reference proteome</keyword>
<protein>
    <submittedName>
        <fullName evidence="4">Short-chain dehydrogenase</fullName>
    </submittedName>
</protein>
<dbReference type="InterPro" id="IPR020904">
    <property type="entry name" value="Sc_DH/Rdtase_CS"/>
</dbReference>
<dbReference type="SUPFAM" id="SSF51735">
    <property type="entry name" value="NAD(P)-binding Rossmann-fold domains"/>
    <property type="match status" value="1"/>
</dbReference>
<sequence>MPVAIITGASRGLGRALAEALAARGWDLVLDARGAEALRETAAALSAHGTRVEALPGDVTDAAHRAGLVAAAWKLGGVDLLVNNASALGAEPLVRLEELPLDGLRRALEVNLVAALGLVQEALPLLRAAGARAVISVSSDAAAEAYGAWGGYGASKAALDQLTAVLAVEEPELRVWAVDPGDMATDLYAAAVPDDAGARPEPAVVVPGFLRLLDERPASGRYGAPALLQGAR</sequence>
<dbReference type="AlphaFoldDB" id="A0A2Z4JE46"/>
<dbReference type="PRINTS" id="PR00081">
    <property type="entry name" value="GDHRDH"/>
</dbReference>
<dbReference type="EMBL" id="CP030073">
    <property type="protein sequence ID" value="AWW42723.1"/>
    <property type="molecule type" value="Genomic_DNA"/>
</dbReference>
<dbReference type="GO" id="GO:0016020">
    <property type="term" value="C:membrane"/>
    <property type="evidence" value="ECO:0007669"/>
    <property type="project" value="TreeGrafter"/>
</dbReference>
<dbReference type="PANTHER" id="PTHR44196">
    <property type="entry name" value="DEHYDROGENASE/REDUCTASE SDR FAMILY MEMBER 7B"/>
    <property type="match status" value="1"/>
</dbReference>
<dbReference type="PROSITE" id="PS00061">
    <property type="entry name" value="ADH_SHORT"/>
    <property type="match status" value="1"/>
</dbReference>
<reference evidence="4 5" key="1">
    <citation type="journal article" date="2019" name="Int. J. Syst. Evol. Microbiol.">
        <title>Streptomyces cadmiisoli sp. nov., a novel actinomycete isolated from cadmium-contaminated soil.</title>
        <authorList>
            <person name="Li K."/>
            <person name="Tang X."/>
            <person name="Zhao J."/>
            <person name="Guo Y."/>
            <person name="Tang Y."/>
            <person name="Gao J."/>
        </authorList>
    </citation>
    <scope>NUCLEOTIDE SEQUENCE [LARGE SCALE GENOMIC DNA]</scope>
    <source>
        <strain evidence="4 5">ZFG47</strain>
    </source>
</reference>
<proteinExistence type="inferred from homology"/>
<organism evidence="4 5">
    <name type="scientific">Streptomyces cadmiisoli</name>
    <dbReference type="NCBI Taxonomy" id="2184053"/>
    <lineage>
        <taxon>Bacteria</taxon>
        <taxon>Bacillati</taxon>
        <taxon>Actinomycetota</taxon>
        <taxon>Actinomycetes</taxon>
        <taxon>Kitasatosporales</taxon>
        <taxon>Streptomycetaceae</taxon>
        <taxon>Streptomyces</taxon>
        <taxon>Streptomyces aurantiacus group</taxon>
    </lineage>
</organism>
<accession>A0A2Z4JE46</accession>
<evidence type="ECO:0000313" key="4">
    <source>
        <dbReference type="EMBL" id="AWW42723.1"/>
    </source>
</evidence>
<name>A0A2Z4JE46_9ACTN</name>
<dbReference type="RefSeq" id="WP_112442504.1">
    <property type="nucleotide sequence ID" value="NZ_CP030073.1"/>
</dbReference>